<evidence type="ECO:0000256" key="2">
    <source>
        <dbReference type="ARBA" id="ARBA00009761"/>
    </source>
</evidence>
<gene>
    <name evidence="4" type="ORF">PEVE_00002337</name>
</gene>
<dbReference type="EMBL" id="CALNXI010001134">
    <property type="protein sequence ID" value="CAH3156960.1"/>
    <property type="molecule type" value="Genomic_DNA"/>
</dbReference>
<keyword evidence="5" id="KW-1185">Reference proteome</keyword>
<comment type="subcellular location">
    <subcellularLocation>
        <location evidence="1">Nucleus</location>
    </subcellularLocation>
</comment>
<comment type="caution">
    <text evidence="4">The sequence shown here is derived from an EMBL/GenBank/DDBJ whole genome shotgun (WGS) entry which is preliminary data.</text>
</comment>
<reference evidence="4 5" key="1">
    <citation type="submission" date="2022-05" db="EMBL/GenBank/DDBJ databases">
        <authorList>
            <consortium name="Genoscope - CEA"/>
            <person name="William W."/>
        </authorList>
    </citation>
    <scope>NUCLEOTIDE SEQUENCE [LARGE SCALE GENOMIC DNA]</scope>
</reference>
<evidence type="ECO:0000256" key="1">
    <source>
        <dbReference type="ARBA" id="ARBA00004123"/>
    </source>
</evidence>
<evidence type="ECO:0000313" key="5">
    <source>
        <dbReference type="Proteomes" id="UP001159427"/>
    </source>
</evidence>
<dbReference type="InterPro" id="IPR013970">
    <property type="entry name" value="Rfa2"/>
</dbReference>
<accession>A0ABN8Q5D0</accession>
<dbReference type="Proteomes" id="UP001159427">
    <property type="component" value="Unassembled WGS sequence"/>
</dbReference>
<organism evidence="4 5">
    <name type="scientific">Porites evermanni</name>
    <dbReference type="NCBI Taxonomy" id="104178"/>
    <lineage>
        <taxon>Eukaryota</taxon>
        <taxon>Metazoa</taxon>
        <taxon>Cnidaria</taxon>
        <taxon>Anthozoa</taxon>
        <taxon>Hexacorallia</taxon>
        <taxon>Scleractinia</taxon>
        <taxon>Fungiina</taxon>
        <taxon>Poritidae</taxon>
        <taxon>Porites</taxon>
    </lineage>
</organism>
<name>A0ABN8Q5D0_9CNID</name>
<evidence type="ECO:0000256" key="3">
    <source>
        <dbReference type="ARBA" id="ARBA00023242"/>
    </source>
</evidence>
<dbReference type="InterPro" id="IPR012340">
    <property type="entry name" value="NA-bd_OB-fold"/>
</dbReference>
<dbReference type="CDD" id="cd04479">
    <property type="entry name" value="RPA3"/>
    <property type="match status" value="1"/>
</dbReference>
<dbReference type="PANTHER" id="PTHR15114">
    <property type="entry name" value="REPLICATION PROTEIN A3"/>
    <property type="match status" value="1"/>
</dbReference>
<dbReference type="Pfam" id="PF08661">
    <property type="entry name" value="Rep_fac-A_3"/>
    <property type="match status" value="1"/>
</dbReference>
<comment type="similarity">
    <text evidence="2">Belongs to the replication factor A protein 3 family.</text>
</comment>
<dbReference type="SUPFAM" id="SSF50249">
    <property type="entry name" value="Nucleic acid-binding proteins"/>
    <property type="match status" value="1"/>
</dbReference>
<protein>
    <recommendedName>
        <fullName evidence="6">Replication protein A3</fullName>
    </recommendedName>
</protein>
<keyword evidence="3" id="KW-0539">Nucleus</keyword>
<evidence type="ECO:0000313" key="4">
    <source>
        <dbReference type="EMBL" id="CAH3156960.1"/>
    </source>
</evidence>
<proteinExistence type="inferred from homology"/>
<evidence type="ECO:0008006" key="6">
    <source>
        <dbReference type="Google" id="ProtNLM"/>
    </source>
</evidence>
<dbReference type="PANTHER" id="PTHR15114:SF1">
    <property type="entry name" value="REPLICATION PROTEIN A 14 KDA SUBUNIT"/>
    <property type="match status" value="1"/>
</dbReference>
<dbReference type="Gene3D" id="2.40.50.140">
    <property type="entry name" value="Nucleic acid-binding proteins"/>
    <property type="match status" value="1"/>
</dbReference>
<sequence>MEAPRVNASMLPQYSGRLVCLVGNVTEISSNGAELKIMTSDQKIVKVSLGEPLDEQLHGAVEVIGKVERDCSLSSQRIIPYDQEFDLNLYGEALSLASNYPDIFGSTHSNGFGY</sequence>